<organism evidence="3 4">
    <name type="scientific">Sporormia fimetaria CBS 119925</name>
    <dbReference type="NCBI Taxonomy" id="1340428"/>
    <lineage>
        <taxon>Eukaryota</taxon>
        <taxon>Fungi</taxon>
        <taxon>Dikarya</taxon>
        <taxon>Ascomycota</taxon>
        <taxon>Pezizomycotina</taxon>
        <taxon>Dothideomycetes</taxon>
        <taxon>Pleosporomycetidae</taxon>
        <taxon>Pleosporales</taxon>
        <taxon>Sporormiaceae</taxon>
        <taxon>Sporormia</taxon>
    </lineage>
</organism>
<feature type="region of interest" description="Disordered" evidence="2">
    <location>
        <begin position="22"/>
        <end position="44"/>
    </location>
</feature>
<feature type="compositionally biased region" description="Polar residues" evidence="2">
    <location>
        <begin position="109"/>
        <end position="129"/>
    </location>
</feature>
<keyword evidence="4" id="KW-1185">Reference proteome</keyword>
<protein>
    <submittedName>
        <fullName evidence="3">Uncharacterized protein</fullName>
    </submittedName>
</protein>
<evidence type="ECO:0000256" key="1">
    <source>
        <dbReference type="SAM" id="Coils"/>
    </source>
</evidence>
<dbReference type="OrthoDB" id="3800885at2759"/>
<reference evidence="3" key="1">
    <citation type="journal article" date="2020" name="Stud. Mycol.">
        <title>101 Dothideomycetes genomes: a test case for predicting lifestyles and emergence of pathogens.</title>
        <authorList>
            <person name="Haridas S."/>
            <person name="Albert R."/>
            <person name="Binder M."/>
            <person name="Bloem J."/>
            <person name="Labutti K."/>
            <person name="Salamov A."/>
            <person name="Andreopoulos B."/>
            <person name="Baker S."/>
            <person name="Barry K."/>
            <person name="Bills G."/>
            <person name="Bluhm B."/>
            <person name="Cannon C."/>
            <person name="Castanera R."/>
            <person name="Culley D."/>
            <person name="Daum C."/>
            <person name="Ezra D."/>
            <person name="Gonzalez J."/>
            <person name="Henrissat B."/>
            <person name="Kuo A."/>
            <person name="Liang C."/>
            <person name="Lipzen A."/>
            <person name="Lutzoni F."/>
            <person name="Magnuson J."/>
            <person name="Mondo S."/>
            <person name="Nolan M."/>
            <person name="Ohm R."/>
            <person name="Pangilinan J."/>
            <person name="Park H.-J."/>
            <person name="Ramirez L."/>
            <person name="Alfaro M."/>
            <person name="Sun H."/>
            <person name="Tritt A."/>
            <person name="Yoshinaga Y."/>
            <person name="Zwiers L.-H."/>
            <person name="Turgeon B."/>
            <person name="Goodwin S."/>
            <person name="Spatafora J."/>
            <person name="Crous P."/>
            <person name="Grigoriev I."/>
        </authorList>
    </citation>
    <scope>NUCLEOTIDE SEQUENCE</scope>
    <source>
        <strain evidence="3">CBS 119925</strain>
    </source>
</reference>
<gene>
    <name evidence="3" type="ORF">M011DRAFT_523556</name>
</gene>
<accession>A0A6A6VIU9</accession>
<evidence type="ECO:0000313" key="4">
    <source>
        <dbReference type="Proteomes" id="UP000799440"/>
    </source>
</evidence>
<name>A0A6A6VIU9_9PLEO</name>
<feature type="region of interest" description="Disordered" evidence="2">
    <location>
        <begin position="79"/>
        <end position="129"/>
    </location>
</feature>
<feature type="compositionally biased region" description="Pro residues" evidence="2">
    <location>
        <begin position="338"/>
        <end position="349"/>
    </location>
</feature>
<feature type="region of interest" description="Disordered" evidence="2">
    <location>
        <begin position="294"/>
        <end position="351"/>
    </location>
</feature>
<feature type="region of interest" description="Disordered" evidence="2">
    <location>
        <begin position="144"/>
        <end position="165"/>
    </location>
</feature>
<dbReference type="AlphaFoldDB" id="A0A6A6VIU9"/>
<feature type="compositionally biased region" description="Polar residues" evidence="2">
    <location>
        <begin position="83"/>
        <end position="92"/>
    </location>
</feature>
<dbReference type="Proteomes" id="UP000799440">
    <property type="component" value="Unassembled WGS sequence"/>
</dbReference>
<evidence type="ECO:0000256" key="2">
    <source>
        <dbReference type="SAM" id="MobiDB-lite"/>
    </source>
</evidence>
<dbReference type="EMBL" id="MU006563">
    <property type="protein sequence ID" value="KAF2750542.1"/>
    <property type="molecule type" value="Genomic_DNA"/>
</dbReference>
<keyword evidence="1" id="KW-0175">Coiled coil</keyword>
<feature type="compositionally biased region" description="Basic and acidic residues" evidence="2">
    <location>
        <begin position="144"/>
        <end position="156"/>
    </location>
</feature>
<evidence type="ECO:0000313" key="3">
    <source>
        <dbReference type="EMBL" id="KAF2750542.1"/>
    </source>
</evidence>
<feature type="coiled-coil region" evidence="1">
    <location>
        <begin position="511"/>
        <end position="538"/>
    </location>
</feature>
<proteinExistence type="predicted"/>
<sequence length="563" mass="61646">MLTLVARFLACCNGKAKRRSITMPPKADLTNTRQGGASETFEPHPAVRVQLPTVIDEDPAGKLTARKTDAEFWNSIMTERESGPSSRSAQTPSPHPLGSFPYDERPGIATTSHNEAAQSTQSLGSPGTYSCQVNDIELADLGADDREERGRSRYRESGMSTSPLNMQSDYRRAKAEAGASSNSVVALPATLTWNTALNCLLASGCLDIDTVGAIQQRVSENSPTAEPTLANTDLVPNFSRPIIAAPFYDRRISPVPHLSIPETDTILPNGPFHNFNEDDDTDDSLCTVPVSYEKKGKQKALPNGPIPPYPTDDDYETDDSLYTLPLSCKQKKQHKPLPNGPIPPSPPTTPLLHPRPIRPTGLPTSDELALLCPYEGTIATQARLIRDLHVEIDNLNAQLQHVKDEGKVAALKAMTDRLRKEIGVLKRAVNLGGRIVGSCWERERAIWVDLREMLERHCGGDRDSVCAWLGVRRRSRHSTSLELQRHRLDDEAEGFGSSAGGAVHIGCAELRRELEGIVEVAEQNLRVLQEDVTDLTEVILTCEEPGGEAEVASQNCRHGHHDP</sequence>